<dbReference type="SUPFAM" id="SSF54928">
    <property type="entry name" value="RNA-binding domain, RBD"/>
    <property type="match status" value="1"/>
</dbReference>
<accession>A0A183NMN9</accession>
<dbReference type="STRING" id="31246.A0A183NMN9"/>
<keyword evidence="2" id="KW-1185">Reference proteome</keyword>
<reference evidence="1 2" key="1">
    <citation type="submission" date="2018-11" db="EMBL/GenBank/DDBJ databases">
        <authorList>
            <consortium name="Pathogen Informatics"/>
        </authorList>
    </citation>
    <scope>NUCLEOTIDE SEQUENCE [LARGE SCALE GENOMIC DNA]</scope>
    <source>
        <strain>Denwood</strain>
        <strain evidence="2">Zambia</strain>
    </source>
</reference>
<dbReference type="InterPro" id="IPR035979">
    <property type="entry name" value="RBD_domain_sf"/>
</dbReference>
<dbReference type="InterPro" id="IPR012677">
    <property type="entry name" value="Nucleotide-bd_a/b_plait_sf"/>
</dbReference>
<evidence type="ECO:0000313" key="2">
    <source>
        <dbReference type="Proteomes" id="UP000269396"/>
    </source>
</evidence>
<organism evidence="1 2">
    <name type="scientific">Schistosoma mattheei</name>
    <dbReference type="NCBI Taxonomy" id="31246"/>
    <lineage>
        <taxon>Eukaryota</taxon>
        <taxon>Metazoa</taxon>
        <taxon>Spiralia</taxon>
        <taxon>Lophotrochozoa</taxon>
        <taxon>Platyhelminthes</taxon>
        <taxon>Trematoda</taxon>
        <taxon>Digenea</taxon>
        <taxon>Strigeidida</taxon>
        <taxon>Schistosomatoidea</taxon>
        <taxon>Schistosomatidae</taxon>
        <taxon>Schistosoma</taxon>
    </lineage>
</organism>
<dbReference type="InterPro" id="IPR000504">
    <property type="entry name" value="RRM_dom"/>
</dbReference>
<dbReference type="Proteomes" id="UP000269396">
    <property type="component" value="Unassembled WGS sequence"/>
</dbReference>
<dbReference type="GO" id="GO:0003723">
    <property type="term" value="F:RNA binding"/>
    <property type="evidence" value="ECO:0007669"/>
    <property type="project" value="InterPro"/>
</dbReference>
<dbReference type="AlphaFoldDB" id="A0A183NMN9"/>
<sequence>MCGTYHHSNSFRGFAFVEFRTSKSARKAVKHMCAFMENEKWLVQPTEANEVSECPESAWKPRLASKVSFSPQQMLARRHIWRCCSRKNKQLIAAFKHLRQVGYTASNPCDKECKLKYILKYLIIILIFIKFIGCLTLPLTKWQLLLTYACYPSWRSISCPLALPIQLCSGQSFPVAIHPFDICFKFPKQCVLQPSSFPFPFRIPSYRLPCGAV</sequence>
<proteinExistence type="predicted"/>
<name>A0A183NMN9_9TREM</name>
<dbReference type="EMBL" id="UZAL01006015">
    <property type="protein sequence ID" value="VDO94871.1"/>
    <property type="molecule type" value="Genomic_DNA"/>
</dbReference>
<evidence type="ECO:0000313" key="1">
    <source>
        <dbReference type="EMBL" id="VDO94871.1"/>
    </source>
</evidence>
<dbReference type="Gene3D" id="3.30.70.330">
    <property type="match status" value="1"/>
</dbReference>
<dbReference type="Pfam" id="PF00076">
    <property type="entry name" value="RRM_1"/>
    <property type="match status" value="1"/>
</dbReference>
<protein>
    <submittedName>
        <fullName evidence="1">Uncharacterized protein</fullName>
    </submittedName>
</protein>
<gene>
    <name evidence="1" type="ORF">SMTD_LOCUS3377</name>
</gene>